<evidence type="ECO:0000256" key="1">
    <source>
        <dbReference type="SAM" id="MobiDB-lite"/>
    </source>
</evidence>
<dbReference type="RefSeq" id="WP_184749948.1">
    <property type="nucleotide sequence ID" value="NZ_BAAAJR010000003.1"/>
</dbReference>
<evidence type="ECO:0000313" key="3">
    <source>
        <dbReference type="Proteomes" id="UP000537775"/>
    </source>
</evidence>
<gene>
    <name evidence="2" type="ORF">HD594_001046</name>
</gene>
<reference evidence="2 3" key="1">
    <citation type="submission" date="2020-08" db="EMBL/GenBank/DDBJ databases">
        <title>Sequencing the genomes of 1000 actinobacteria strains.</title>
        <authorList>
            <person name="Klenk H.-P."/>
        </authorList>
    </citation>
    <scope>NUCLEOTIDE SEQUENCE [LARGE SCALE GENOMIC DNA]</scope>
    <source>
        <strain evidence="2 3">DSM 12511</strain>
    </source>
</reference>
<dbReference type="Proteomes" id="UP000537775">
    <property type="component" value="Unassembled WGS sequence"/>
</dbReference>
<protein>
    <submittedName>
        <fullName evidence="2">Uncharacterized protein</fullName>
    </submittedName>
</protein>
<organism evidence="2 3">
    <name type="scientific">Microbacterium thalassium</name>
    <dbReference type="NCBI Taxonomy" id="362649"/>
    <lineage>
        <taxon>Bacteria</taxon>
        <taxon>Bacillati</taxon>
        <taxon>Actinomycetota</taxon>
        <taxon>Actinomycetes</taxon>
        <taxon>Micrococcales</taxon>
        <taxon>Microbacteriaceae</taxon>
        <taxon>Microbacterium</taxon>
    </lineage>
</organism>
<comment type="caution">
    <text evidence="2">The sequence shown here is derived from an EMBL/GenBank/DDBJ whole genome shotgun (WGS) entry which is preliminary data.</text>
</comment>
<evidence type="ECO:0000313" key="2">
    <source>
        <dbReference type="EMBL" id="MBB6390733.1"/>
    </source>
</evidence>
<name>A0A7X0FNF1_9MICO</name>
<feature type="compositionally biased region" description="Basic residues" evidence="1">
    <location>
        <begin position="16"/>
        <end position="30"/>
    </location>
</feature>
<dbReference type="AlphaFoldDB" id="A0A7X0FNF1"/>
<accession>A0A7X0FNF1</accession>
<sequence>MSAPAEVLAALIHRARRRPSPAARRMRPRTARATFIPLRTETPARALAH</sequence>
<keyword evidence="3" id="KW-1185">Reference proteome</keyword>
<dbReference type="EMBL" id="JACHML010000001">
    <property type="protein sequence ID" value="MBB6390733.1"/>
    <property type="molecule type" value="Genomic_DNA"/>
</dbReference>
<proteinExistence type="predicted"/>
<feature type="region of interest" description="Disordered" evidence="1">
    <location>
        <begin position="16"/>
        <end position="49"/>
    </location>
</feature>